<dbReference type="SMART" id="SM00966">
    <property type="entry name" value="SpoVT_AbrB"/>
    <property type="match status" value="1"/>
</dbReference>
<evidence type="ECO:0000313" key="2">
    <source>
        <dbReference type="EMBL" id="MFC7337164.1"/>
    </source>
</evidence>
<organism evidence="2 3">
    <name type="scientific">Haloferula chungangensis</name>
    <dbReference type="NCBI Taxonomy" id="1048331"/>
    <lineage>
        <taxon>Bacteria</taxon>
        <taxon>Pseudomonadati</taxon>
        <taxon>Verrucomicrobiota</taxon>
        <taxon>Verrucomicrobiia</taxon>
        <taxon>Verrucomicrobiales</taxon>
        <taxon>Verrucomicrobiaceae</taxon>
        <taxon>Haloferula</taxon>
    </lineage>
</organism>
<evidence type="ECO:0000313" key="3">
    <source>
        <dbReference type="Proteomes" id="UP001596472"/>
    </source>
</evidence>
<proteinExistence type="predicted"/>
<dbReference type="NCBIfam" id="TIGR02609">
    <property type="entry name" value="doc_partner"/>
    <property type="match status" value="1"/>
</dbReference>
<dbReference type="SUPFAM" id="SSF89447">
    <property type="entry name" value="AbrB/MazE/MraZ-like"/>
    <property type="match status" value="1"/>
</dbReference>
<comment type="caution">
    <text evidence="2">The sequence shown here is derived from an EMBL/GenBank/DDBJ whole genome shotgun (WGS) entry which is preliminary data.</text>
</comment>
<dbReference type="EMBL" id="JBHTBS010000003">
    <property type="protein sequence ID" value="MFC7337164.1"/>
    <property type="molecule type" value="Genomic_DNA"/>
</dbReference>
<dbReference type="Gene3D" id="2.10.260.10">
    <property type="match status" value="1"/>
</dbReference>
<dbReference type="Proteomes" id="UP001596472">
    <property type="component" value="Unassembled WGS sequence"/>
</dbReference>
<accession>A0ABW2L601</accession>
<dbReference type="InterPro" id="IPR007159">
    <property type="entry name" value="SpoVT-AbrB_dom"/>
</dbReference>
<dbReference type="RefSeq" id="WP_379711239.1">
    <property type="nucleotide sequence ID" value="NZ_JBHTBS010000003.1"/>
</dbReference>
<keyword evidence="2" id="KW-0238">DNA-binding</keyword>
<reference evidence="3" key="1">
    <citation type="journal article" date="2019" name="Int. J. Syst. Evol. Microbiol.">
        <title>The Global Catalogue of Microorganisms (GCM) 10K type strain sequencing project: providing services to taxonomists for standard genome sequencing and annotation.</title>
        <authorList>
            <consortium name="The Broad Institute Genomics Platform"/>
            <consortium name="The Broad Institute Genome Sequencing Center for Infectious Disease"/>
            <person name="Wu L."/>
            <person name="Ma J."/>
        </authorList>
    </citation>
    <scope>NUCLEOTIDE SEQUENCE [LARGE SCALE GENOMIC DNA]</scope>
    <source>
        <strain evidence="3">CGMCC 4.1467</strain>
    </source>
</reference>
<evidence type="ECO:0000259" key="1">
    <source>
        <dbReference type="SMART" id="SM00966"/>
    </source>
</evidence>
<sequence length="73" mass="8303">MTLKITNIGNSAGIILPKELLEKLRVGKGDQLFVTETPNGIELTPYDEEFSLQMELAEQIMREDRDVLRKLAQ</sequence>
<name>A0ABW2L601_9BACT</name>
<keyword evidence="3" id="KW-1185">Reference proteome</keyword>
<feature type="domain" description="SpoVT-AbrB" evidence="1">
    <location>
        <begin position="6"/>
        <end position="51"/>
    </location>
</feature>
<dbReference type="Pfam" id="PF04014">
    <property type="entry name" value="MazE_antitoxin"/>
    <property type="match status" value="1"/>
</dbReference>
<dbReference type="InterPro" id="IPR013432">
    <property type="entry name" value="Doc_partner"/>
</dbReference>
<gene>
    <name evidence="2" type="ORF">ACFQY0_08240</name>
</gene>
<dbReference type="InterPro" id="IPR037914">
    <property type="entry name" value="SpoVT-AbrB_sf"/>
</dbReference>
<protein>
    <submittedName>
        <fullName evidence="2">AbrB/MazE/SpoVT family DNA-binding domain-containing protein</fullName>
    </submittedName>
</protein>
<dbReference type="GO" id="GO:0003677">
    <property type="term" value="F:DNA binding"/>
    <property type="evidence" value="ECO:0007669"/>
    <property type="project" value="UniProtKB-KW"/>
</dbReference>